<dbReference type="EMBL" id="CADEPI010000192">
    <property type="protein sequence ID" value="CAB3379688.1"/>
    <property type="molecule type" value="Genomic_DNA"/>
</dbReference>
<organism evidence="2 3">
    <name type="scientific">Cloeon dipterum</name>
    <dbReference type="NCBI Taxonomy" id="197152"/>
    <lineage>
        <taxon>Eukaryota</taxon>
        <taxon>Metazoa</taxon>
        <taxon>Ecdysozoa</taxon>
        <taxon>Arthropoda</taxon>
        <taxon>Hexapoda</taxon>
        <taxon>Insecta</taxon>
        <taxon>Pterygota</taxon>
        <taxon>Palaeoptera</taxon>
        <taxon>Ephemeroptera</taxon>
        <taxon>Pisciforma</taxon>
        <taxon>Baetidae</taxon>
        <taxon>Cloeon</taxon>
    </lineage>
</organism>
<dbReference type="InterPro" id="IPR037361">
    <property type="entry name" value="COMMD10"/>
</dbReference>
<evidence type="ECO:0000313" key="2">
    <source>
        <dbReference type="EMBL" id="CAB3379688.1"/>
    </source>
</evidence>
<sequence length="195" mass="21698">MFSVSSSFRANRVGIINSVDNSKFPLLVTRLAHGMQVSEKTEVFSQDELIKLESSLGLEETDLKILLDSINLILTQAALTGTNSESLKEQLEVAGVENEKSAAIIEVWHNSGKQIIESLKLRLSKPQQLDDIHWSLGASISSKSQAEQKSPHAILQFTMKNQKDSEAITVQMNHEQLFSLHQSLQSIQDKLDSLK</sequence>
<comment type="caution">
    <text evidence="2">The sequence shown here is derived from an EMBL/GenBank/DDBJ whole genome shotgun (WGS) entry which is preliminary data.</text>
</comment>
<dbReference type="OrthoDB" id="77522at2759"/>
<evidence type="ECO:0000313" key="3">
    <source>
        <dbReference type="Proteomes" id="UP000494165"/>
    </source>
</evidence>
<proteinExistence type="predicted"/>
<dbReference type="PROSITE" id="PS51269">
    <property type="entry name" value="COMM"/>
    <property type="match status" value="1"/>
</dbReference>
<protein>
    <recommendedName>
        <fullName evidence="1">COMM domain-containing protein</fullName>
    </recommendedName>
</protein>
<feature type="domain" description="COMM" evidence="1">
    <location>
        <begin position="128"/>
        <end position="195"/>
    </location>
</feature>
<dbReference type="InterPro" id="IPR017920">
    <property type="entry name" value="COMM"/>
</dbReference>
<keyword evidence="3" id="KW-1185">Reference proteome</keyword>
<gene>
    <name evidence="2" type="ORF">CLODIP_2_CD10425</name>
</gene>
<dbReference type="PANTHER" id="PTHR12333">
    <property type="entry name" value="COMM DOMAIN CONTAINING PROTEIN 10"/>
    <property type="match status" value="1"/>
</dbReference>
<dbReference type="PANTHER" id="PTHR12333:SF0">
    <property type="entry name" value="COMM DOMAIN-CONTAINING PROTEIN 10"/>
    <property type="match status" value="1"/>
</dbReference>
<name>A0A8S1DB74_9INSE</name>
<reference evidence="2 3" key="1">
    <citation type="submission" date="2020-04" db="EMBL/GenBank/DDBJ databases">
        <authorList>
            <person name="Alioto T."/>
            <person name="Alioto T."/>
            <person name="Gomez Garrido J."/>
        </authorList>
    </citation>
    <scope>NUCLEOTIDE SEQUENCE [LARGE SCALE GENOMIC DNA]</scope>
</reference>
<accession>A0A8S1DB74</accession>
<dbReference type="Pfam" id="PF21672">
    <property type="entry name" value="COMM_HN"/>
    <property type="match status" value="1"/>
</dbReference>
<dbReference type="AlphaFoldDB" id="A0A8S1DB74"/>
<dbReference type="Pfam" id="PF07258">
    <property type="entry name" value="COMM_domain"/>
    <property type="match status" value="1"/>
</dbReference>
<evidence type="ECO:0000259" key="1">
    <source>
        <dbReference type="PROSITE" id="PS51269"/>
    </source>
</evidence>
<dbReference type="Proteomes" id="UP000494165">
    <property type="component" value="Unassembled WGS sequence"/>
</dbReference>